<comment type="caution">
    <text evidence="3">The sequence shown here is derived from an EMBL/GenBank/DDBJ whole genome shotgun (WGS) entry which is preliminary data.</text>
</comment>
<name>A0A644XCB3_9ZZZZ</name>
<organism evidence="3">
    <name type="scientific">bioreactor metagenome</name>
    <dbReference type="NCBI Taxonomy" id="1076179"/>
    <lineage>
        <taxon>unclassified sequences</taxon>
        <taxon>metagenomes</taxon>
        <taxon>ecological metagenomes</taxon>
    </lineage>
</organism>
<feature type="coiled-coil region" evidence="1">
    <location>
        <begin position="227"/>
        <end position="374"/>
    </location>
</feature>
<feature type="coiled-coil region" evidence="1">
    <location>
        <begin position="40"/>
        <end position="137"/>
    </location>
</feature>
<reference evidence="3" key="1">
    <citation type="submission" date="2019-08" db="EMBL/GenBank/DDBJ databases">
        <authorList>
            <person name="Kucharzyk K."/>
            <person name="Murdoch R.W."/>
            <person name="Higgins S."/>
            <person name="Loffler F."/>
        </authorList>
    </citation>
    <scope>NUCLEOTIDE SEQUENCE</scope>
</reference>
<dbReference type="PANTHER" id="PTHR35794:SF2">
    <property type="entry name" value="CELL DIVISION PROTEIN DIVIVA"/>
    <property type="match status" value="1"/>
</dbReference>
<proteinExistence type="predicted"/>
<evidence type="ECO:0000313" key="3">
    <source>
        <dbReference type="EMBL" id="MPM13866.1"/>
    </source>
</evidence>
<feature type="region of interest" description="Disordered" evidence="2">
    <location>
        <begin position="483"/>
        <end position="536"/>
    </location>
</feature>
<protein>
    <submittedName>
        <fullName evidence="3">Uncharacterized protein</fullName>
    </submittedName>
</protein>
<dbReference type="Pfam" id="PF05103">
    <property type="entry name" value="DivIVA"/>
    <property type="match status" value="1"/>
</dbReference>
<evidence type="ECO:0000256" key="1">
    <source>
        <dbReference type="SAM" id="Coils"/>
    </source>
</evidence>
<dbReference type="PANTHER" id="PTHR35794">
    <property type="entry name" value="CELL DIVISION PROTEIN DIVIVA"/>
    <property type="match status" value="1"/>
</dbReference>
<evidence type="ECO:0000256" key="2">
    <source>
        <dbReference type="SAM" id="MobiDB-lite"/>
    </source>
</evidence>
<sequence length="536" mass="58069">MDGQETAVPDNEGLDLFDETASAVGSFPTAAWGGYNKVSVDEYLRSLEAQIANLKRVQRDLRRTVDQQRSELDKPVQMDFSNLGSHATQMLSTAEAQAREITDRANSQAEQILAETRQQAAEIRNNAERDAEDLRTTTLAEARALRERWETETQKILAATRAEAEALVSTARQHSDDVTGQADAQAELVRSGAEVEARAIVAEATRTADEARDAAASTARATLDAAQEEARRTVAAAEDTARTALAEAEEKARTTLGEAGTRADAMLDEARAEAARLRDEARAESTLLQNSARSEAGRLRDEVAEEVRTTRAELADEREKVLATLIQEKERVQDQTARMLADALARHEALIASIAEETERAQRLRTAAAAEAEQTKVLAAREGQQLVNQAHKEAESAHQTVADRWAERQSRLRRETDLLTQRKHAILAQLSNLSALAGTTAEDFPDMEFGALDELGRDPIIDLPPENDDPEVVEEATVVLDRASAEQLAADGGGTVAPAPDVPQEETPTQIRPVPSAAGAPDDAGTGSHDPQQAAH</sequence>
<gene>
    <name evidence="3" type="ORF">SDC9_60226</name>
</gene>
<dbReference type="InterPro" id="IPR007793">
    <property type="entry name" value="DivIVA_fam"/>
</dbReference>
<accession>A0A644XCB3</accession>
<dbReference type="AlphaFoldDB" id="A0A644XCB3"/>
<dbReference type="EMBL" id="VSSQ01002186">
    <property type="protein sequence ID" value="MPM13866.1"/>
    <property type="molecule type" value="Genomic_DNA"/>
</dbReference>
<keyword evidence="1" id="KW-0175">Coiled coil</keyword>